<reference evidence="5 6" key="1">
    <citation type="journal article" date="2023" name="Nucleic Acids Res.">
        <title>The hologenome of Daphnia magna reveals possible DNA methylation and microbiome-mediated evolution of the host genome.</title>
        <authorList>
            <person name="Chaturvedi A."/>
            <person name="Li X."/>
            <person name="Dhandapani V."/>
            <person name="Marshall H."/>
            <person name="Kissane S."/>
            <person name="Cuenca-Cambronero M."/>
            <person name="Asole G."/>
            <person name="Calvet F."/>
            <person name="Ruiz-Romero M."/>
            <person name="Marangio P."/>
            <person name="Guigo R."/>
            <person name="Rago D."/>
            <person name="Mirbahai L."/>
            <person name="Eastwood N."/>
            <person name="Colbourne J.K."/>
            <person name="Zhou J."/>
            <person name="Mallon E."/>
            <person name="Orsini L."/>
        </authorList>
    </citation>
    <scope>NUCLEOTIDE SEQUENCE [LARGE SCALE GENOMIC DNA]</scope>
    <source>
        <strain evidence="5">LRV0_1</strain>
    </source>
</reference>
<evidence type="ECO:0000313" key="6">
    <source>
        <dbReference type="Proteomes" id="UP001234178"/>
    </source>
</evidence>
<comment type="pathway">
    <text evidence="1">Protein modification; protein ubiquitination.</text>
</comment>
<evidence type="ECO:0000256" key="2">
    <source>
        <dbReference type="ARBA" id="ARBA00010611"/>
    </source>
</evidence>
<dbReference type="InterPro" id="IPR036047">
    <property type="entry name" value="F-box-like_dom_sf"/>
</dbReference>
<proteinExistence type="inferred from homology"/>
<dbReference type="PANTHER" id="PTHR10706:SF130">
    <property type="entry name" value="F-BOX ONLY PROTEIN 31"/>
    <property type="match status" value="1"/>
</dbReference>
<dbReference type="Proteomes" id="UP001234178">
    <property type="component" value="Unassembled WGS sequence"/>
</dbReference>
<gene>
    <name evidence="5" type="ORF">OUZ56_008273</name>
</gene>
<dbReference type="PANTHER" id="PTHR10706">
    <property type="entry name" value="F-BOX FAMILY PROTEIN"/>
    <property type="match status" value="1"/>
</dbReference>
<dbReference type="Pfam" id="PF12014">
    <property type="entry name" value="Cyclin_D1_bind"/>
    <property type="match status" value="1"/>
</dbReference>
<sequence length="402" mass="46605">MVNLIFLPHEVLEEIISLLAPRDIISLTSTCKFFHHMKLSDKVWALSCYRRFQIKLHTKGEFAKKFYCKVLCQYGRFLGLWNRHADCYGGLLHIKYADGKLCAFELQLPKNPYISNPLRPKIVFSIELDEFDKISIKCCINPLQKHPCTLSYGKKALTPRSPASYYLTRECEISVENSNHHDSVDDLEVWLSEQSDYLGELSSSTRTQMIYKYMVLRQMALKTHYSRLVLPKRCCYRVPIQPGLFKGTYSSHGLELILLNYEEDVNKVKAVKISGDPNIPAGQVTFRADLPFCMHLTERQQTSFENIESIQAASSDVEWYELPTPQPFTVPYNCVERYQPVPNYCKARFHGFGQIAQEGFREPSFVEGHWIVFNEDLFGFLWTSLHALSMFHRVQEEFTSST</sequence>
<dbReference type="InterPro" id="IPR045048">
    <property type="entry name" value="FBXO31/39"/>
</dbReference>
<dbReference type="PROSITE" id="PS50181">
    <property type="entry name" value="FBOX"/>
    <property type="match status" value="1"/>
</dbReference>
<accession>A0ABR0ACH5</accession>
<organism evidence="5 6">
    <name type="scientific">Daphnia magna</name>
    <dbReference type="NCBI Taxonomy" id="35525"/>
    <lineage>
        <taxon>Eukaryota</taxon>
        <taxon>Metazoa</taxon>
        <taxon>Ecdysozoa</taxon>
        <taxon>Arthropoda</taxon>
        <taxon>Crustacea</taxon>
        <taxon>Branchiopoda</taxon>
        <taxon>Diplostraca</taxon>
        <taxon>Cladocera</taxon>
        <taxon>Anomopoda</taxon>
        <taxon>Daphniidae</taxon>
        <taxon>Daphnia</taxon>
    </lineage>
</organism>
<evidence type="ECO:0000256" key="3">
    <source>
        <dbReference type="ARBA" id="ARBA00022786"/>
    </source>
</evidence>
<keyword evidence="3" id="KW-0833">Ubl conjugation pathway</keyword>
<dbReference type="InterPro" id="IPR001810">
    <property type="entry name" value="F-box_dom"/>
</dbReference>
<feature type="domain" description="F-box" evidence="4">
    <location>
        <begin position="1"/>
        <end position="47"/>
    </location>
</feature>
<dbReference type="SUPFAM" id="SSF81383">
    <property type="entry name" value="F-box domain"/>
    <property type="match status" value="1"/>
</dbReference>
<dbReference type="EMBL" id="JAOYFB010000037">
    <property type="protein sequence ID" value="KAK4022827.1"/>
    <property type="molecule type" value="Genomic_DNA"/>
</dbReference>
<dbReference type="Pfam" id="PF12937">
    <property type="entry name" value="F-box-like"/>
    <property type="match status" value="1"/>
</dbReference>
<comment type="similarity">
    <text evidence="2">Belongs to the FBXO31 family.</text>
</comment>
<comment type="caution">
    <text evidence="5">The sequence shown here is derived from an EMBL/GenBank/DDBJ whole genome shotgun (WGS) entry which is preliminary data.</text>
</comment>
<protein>
    <recommendedName>
        <fullName evidence="4">F-box domain-containing protein</fullName>
    </recommendedName>
</protein>
<keyword evidence="6" id="KW-1185">Reference proteome</keyword>
<dbReference type="Gene3D" id="1.20.1280.50">
    <property type="match status" value="1"/>
</dbReference>
<evidence type="ECO:0000313" key="5">
    <source>
        <dbReference type="EMBL" id="KAK4022827.1"/>
    </source>
</evidence>
<evidence type="ECO:0000259" key="4">
    <source>
        <dbReference type="PROSITE" id="PS50181"/>
    </source>
</evidence>
<name>A0ABR0ACH5_9CRUS</name>
<evidence type="ECO:0000256" key="1">
    <source>
        <dbReference type="ARBA" id="ARBA00004906"/>
    </source>
</evidence>